<name>A0AAP0GAW0_9ASPA</name>
<feature type="compositionally biased region" description="Basic and acidic residues" evidence="6">
    <location>
        <begin position="228"/>
        <end position="239"/>
    </location>
</feature>
<dbReference type="InterPro" id="IPR008942">
    <property type="entry name" value="ENTH_VHS"/>
</dbReference>
<feature type="compositionally biased region" description="Low complexity" evidence="6">
    <location>
        <begin position="177"/>
        <end position="190"/>
    </location>
</feature>
<keyword evidence="9" id="KW-1185">Reference proteome</keyword>
<gene>
    <name evidence="8" type="primary">EPSIN1</name>
    <name evidence="8" type="ORF">KSP39_PZI005796</name>
</gene>
<feature type="compositionally biased region" description="Polar residues" evidence="6">
    <location>
        <begin position="191"/>
        <end position="204"/>
    </location>
</feature>
<feature type="region of interest" description="Disordered" evidence="6">
    <location>
        <begin position="403"/>
        <end position="423"/>
    </location>
</feature>
<dbReference type="Pfam" id="PF01417">
    <property type="entry name" value="ENTH"/>
    <property type="match status" value="1"/>
</dbReference>
<dbReference type="GO" id="GO:0005886">
    <property type="term" value="C:plasma membrane"/>
    <property type="evidence" value="ECO:0007669"/>
    <property type="project" value="TreeGrafter"/>
</dbReference>
<feature type="region of interest" description="Disordered" evidence="6">
    <location>
        <begin position="177"/>
        <end position="291"/>
    </location>
</feature>
<organism evidence="8 9">
    <name type="scientific">Platanthera zijinensis</name>
    <dbReference type="NCBI Taxonomy" id="2320716"/>
    <lineage>
        <taxon>Eukaryota</taxon>
        <taxon>Viridiplantae</taxon>
        <taxon>Streptophyta</taxon>
        <taxon>Embryophyta</taxon>
        <taxon>Tracheophyta</taxon>
        <taxon>Spermatophyta</taxon>
        <taxon>Magnoliopsida</taxon>
        <taxon>Liliopsida</taxon>
        <taxon>Asparagales</taxon>
        <taxon>Orchidaceae</taxon>
        <taxon>Orchidoideae</taxon>
        <taxon>Orchideae</taxon>
        <taxon>Orchidinae</taxon>
        <taxon>Platanthera</taxon>
    </lineage>
</organism>
<dbReference type="GO" id="GO:0005768">
    <property type="term" value="C:endosome"/>
    <property type="evidence" value="ECO:0007669"/>
    <property type="project" value="TreeGrafter"/>
</dbReference>
<comment type="subcellular location">
    <subcellularLocation>
        <location evidence="1">Cytoplasmic vesicle</location>
        <location evidence="1">Clathrin-coated vesicle</location>
    </subcellularLocation>
    <subcellularLocation>
        <location evidence="2">Golgi apparatus</location>
    </subcellularLocation>
</comment>
<dbReference type="GO" id="GO:0005794">
    <property type="term" value="C:Golgi apparatus"/>
    <property type="evidence" value="ECO:0007669"/>
    <property type="project" value="UniProtKB-SubCell"/>
</dbReference>
<feature type="compositionally biased region" description="Polar residues" evidence="6">
    <location>
        <begin position="403"/>
        <end position="420"/>
    </location>
</feature>
<dbReference type="PANTHER" id="PTHR12276">
    <property type="entry name" value="EPSIN/ENT-RELATED"/>
    <property type="match status" value="1"/>
</dbReference>
<evidence type="ECO:0000256" key="3">
    <source>
        <dbReference type="ARBA" id="ARBA00010130"/>
    </source>
</evidence>
<dbReference type="CDD" id="cd03571">
    <property type="entry name" value="ENTH"/>
    <property type="match status" value="1"/>
</dbReference>
<dbReference type="Proteomes" id="UP001418222">
    <property type="component" value="Unassembled WGS sequence"/>
</dbReference>
<accession>A0AAP0GAW0</accession>
<evidence type="ECO:0000313" key="8">
    <source>
        <dbReference type="EMBL" id="KAK8948812.1"/>
    </source>
</evidence>
<sequence>MDFMKVLDQTVRDIKREVNLKVLKVPEIEQKVLDATSDEPWGPHGSALLELAEATKKFTESQMVLNVLWTRLSDTSANWRCIYKALTVIEYLIANGSERIITNIDEQSHQISSLSSFEYVEPNGKDVGINVRKKVETILSLLGDKEKIQAVRKKADATRDKYFGLSSTGITYKSNSNSYSGSSFRQSNSYGTSSSKTEGESFQDSFRDGKQSHQSSESHSKSKSSFSNEKDGSKLKDGMLHTTSKKKASAKPLYKQSVVSSASPSTTTEIKDDEFDDFDPRGSSNKVETTNIETPQVDLFGESLVGDLLDVPMSVPTETATSNASEAPEVDLFAGADFVSAAPQIETSSHTQASFNVFTNQTPLPAPSPSNTDSGLLSKTSLNSNPTNVSSFDPFAASDSIFPSKSKAPSTNPPTNSSTFDPFASIPLNNVDGSDDLFGSFASTAAPASGQSSKDSSNNNLDNLYQSFATVGQPEPKKVSFQVKSGIWAESLSRGLIDLNITAPKKTNLADVGIVGGLGGDEPNEKERAPPPSAHMGRAMGAGSGLGRAGFSSAASTTQESRSFYTFQ</sequence>
<comment type="similarity">
    <text evidence="3">Belongs to the epsin family.</text>
</comment>
<evidence type="ECO:0000256" key="5">
    <source>
        <dbReference type="ARBA" id="ARBA00023329"/>
    </source>
</evidence>
<dbReference type="GO" id="GO:0030125">
    <property type="term" value="C:clathrin vesicle coat"/>
    <property type="evidence" value="ECO:0007669"/>
    <property type="project" value="TreeGrafter"/>
</dbReference>
<dbReference type="GO" id="GO:0030276">
    <property type="term" value="F:clathrin binding"/>
    <property type="evidence" value="ECO:0007669"/>
    <property type="project" value="TreeGrafter"/>
</dbReference>
<feature type="compositionally biased region" description="Low complexity" evidence="6">
    <location>
        <begin position="257"/>
        <end position="268"/>
    </location>
</feature>
<keyword evidence="4" id="KW-0333">Golgi apparatus</keyword>
<evidence type="ECO:0000256" key="6">
    <source>
        <dbReference type="SAM" id="MobiDB-lite"/>
    </source>
</evidence>
<dbReference type="InterPro" id="IPR013809">
    <property type="entry name" value="ENTH"/>
</dbReference>
<dbReference type="SMART" id="SM00273">
    <property type="entry name" value="ENTH"/>
    <property type="match status" value="1"/>
</dbReference>
<dbReference type="EMBL" id="JBBWWQ010000004">
    <property type="protein sequence ID" value="KAK8948812.1"/>
    <property type="molecule type" value="Genomic_DNA"/>
</dbReference>
<dbReference type="SUPFAM" id="SSF48464">
    <property type="entry name" value="ENTH/VHS domain"/>
    <property type="match status" value="1"/>
</dbReference>
<evidence type="ECO:0000259" key="7">
    <source>
        <dbReference type="PROSITE" id="PS50942"/>
    </source>
</evidence>
<dbReference type="PROSITE" id="PS50942">
    <property type="entry name" value="ENTH"/>
    <property type="match status" value="1"/>
</dbReference>
<evidence type="ECO:0000256" key="1">
    <source>
        <dbReference type="ARBA" id="ARBA00004132"/>
    </source>
</evidence>
<evidence type="ECO:0000256" key="2">
    <source>
        <dbReference type="ARBA" id="ARBA00004555"/>
    </source>
</evidence>
<feature type="domain" description="ENTH" evidence="7">
    <location>
        <begin position="20"/>
        <end position="152"/>
    </location>
</feature>
<dbReference type="Gene3D" id="1.25.40.90">
    <property type="match status" value="1"/>
</dbReference>
<keyword evidence="5" id="KW-0968">Cytoplasmic vesicle</keyword>
<feature type="compositionally biased region" description="Basic and acidic residues" evidence="6">
    <location>
        <begin position="205"/>
        <end position="220"/>
    </location>
</feature>
<evidence type="ECO:0000256" key="4">
    <source>
        <dbReference type="ARBA" id="ARBA00023034"/>
    </source>
</evidence>
<dbReference type="GO" id="GO:0006897">
    <property type="term" value="P:endocytosis"/>
    <property type="evidence" value="ECO:0007669"/>
    <property type="project" value="TreeGrafter"/>
</dbReference>
<evidence type="ECO:0000313" key="9">
    <source>
        <dbReference type="Proteomes" id="UP001418222"/>
    </source>
</evidence>
<reference evidence="8 9" key="1">
    <citation type="journal article" date="2022" name="Nat. Plants">
        <title>Genomes of leafy and leafless Platanthera orchids illuminate the evolution of mycoheterotrophy.</title>
        <authorList>
            <person name="Li M.H."/>
            <person name="Liu K.W."/>
            <person name="Li Z."/>
            <person name="Lu H.C."/>
            <person name="Ye Q.L."/>
            <person name="Zhang D."/>
            <person name="Wang J.Y."/>
            <person name="Li Y.F."/>
            <person name="Zhong Z.M."/>
            <person name="Liu X."/>
            <person name="Yu X."/>
            <person name="Liu D.K."/>
            <person name="Tu X.D."/>
            <person name="Liu B."/>
            <person name="Hao Y."/>
            <person name="Liao X.Y."/>
            <person name="Jiang Y.T."/>
            <person name="Sun W.H."/>
            <person name="Chen J."/>
            <person name="Chen Y.Q."/>
            <person name="Ai Y."/>
            <person name="Zhai J.W."/>
            <person name="Wu S.S."/>
            <person name="Zhou Z."/>
            <person name="Hsiao Y.Y."/>
            <person name="Wu W.L."/>
            <person name="Chen Y.Y."/>
            <person name="Lin Y.F."/>
            <person name="Hsu J.L."/>
            <person name="Li C.Y."/>
            <person name="Wang Z.W."/>
            <person name="Zhao X."/>
            <person name="Zhong W.Y."/>
            <person name="Ma X.K."/>
            <person name="Ma L."/>
            <person name="Huang J."/>
            <person name="Chen G.Z."/>
            <person name="Huang M.Z."/>
            <person name="Huang L."/>
            <person name="Peng D.H."/>
            <person name="Luo Y.B."/>
            <person name="Zou S.Q."/>
            <person name="Chen S.P."/>
            <person name="Lan S."/>
            <person name="Tsai W.C."/>
            <person name="Van de Peer Y."/>
            <person name="Liu Z.J."/>
        </authorList>
    </citation>
    <scope>NUCLEOTIDE SEQUENCE [LARGE SCALE GENOMIC DNA]</scope>
    <source>
        <strain evidence="8">Lor287</strain>
    </source>
</reference>
<dbReference type="GO" id="GO:0005543">
    <property type="term" value="F:phospholipid binding"/>
    <property type="evidence" value="ECO:0007669"/>
    <property type="project" value="TreeGrafter"/>
</dbReference>
<proteinExistence type="inferred from homology"/>
<dbReference type="AlphaFoldDB" id="A0AAP0GAW0"/>
<feature type="compositionally biased region" description="Polar residues" evidence="6">
    <location>
        <begin position="282"/>
        <end position="291"/>
    </location>
</feature>
<protein>
    <submittedName>
        <fullName evidence="8">Clathrin interactor EPSIN 1</fullName>
    </submittedName>
</protein>
<dbReference type="PANTHER" id="PTHR12276:SF45">
    <property type="entry name" value="CLATHRIN INTERACTOR 1"/>
    <property type="match status" value="1"/>
</dbReference>
<feature type="compositionally biased region" description="Polar residues" evidence="6">
    <location>
        <begin position="553"/>
        <end position="568"/>
    </location>
</feature>
<dbReference type="FunFam" id="1.25.40.90:FF:000006">
    <property type="entry name" value="Clathrin interactor 1"/>
    <property type="match status" value="1"/>
</dbReference>
<feature type="region of interest" description="Disordered" evidence="6">
    <location>
        <begin position="517"/>
        <end position="568"/>
    </location>
</feature>
<feature type="region of interest" description="Disordered" evidence="6">
    <location>
        <begin position="359"/>
        <end position="382"/>
    </location>
</feature>
<comment type="caution">
    <text evidence="8">The sequence shown here is derived from an EMBL/GenBank/DDBJ whole genome shotgun (WGS) entry which is preliminary data.</text>
</comment>